<evidence type="ECO:0000313" key="4">
    <source>
        <dbReference type="Proteomes" id="UP000253551"/>
    </source>
</evidence>
<dbReference type="EMBL" id="PJQM01000419">
    <property type="protein sequence ID" value="RCI05314.1"/>
    <property type="molecule type" value="Genomic_DNA"/>
</dbReference>
<evidence type="ECO:0000256" key="1">
    <source>
        <dbReference type="SAM" id="MobiDB-lite"/>
    </source>
</evidence>
<sequence>MSNSSLNNSTNVKNAGLQEIPEKSESGLHVPQKRQKSVGSSYFNRQDAPSGKTTKKMSSAKSSKEFSVDIIQDDTSDSNVNVVPSAIETFEEETEKLESIYTIKSEIKNAEDKRHLLVDYIDSNLVIAAYKDRCYLMNPSVISEEFFYQIIIHQFGHFGSLALSTPIPLYECFTLFTQDEEELAHLQKTIINQREILENYFKLLITLDGQIKSLPMLVDNYIPSFDRFPFLLYNIATQIDWRVEIDCLEGLAREFSMFYCISNKAQWEQVVNLLHQSLFQTPGYIGRSGYLIELDIPPQFLEQR</sequence>
<dbReference type="AlphaFoldDB" id="A0A367KSX6"/>
<evidence type="ECO:0000259" key="2">
    <source>
        <dbReference type="Pfam" id="PF16413"/>
    </source>
</evidence>
<dbReference type="Pfam" id="PF16413">
    <property type="entry name" value="Mlh1_C"/>
    <property type="match status" value="1"/>
</dbReference>
<dbReference type="STRING" id="4846.A0A367KSX6"/>
<proteinExistence type="predicted"/>
<organism evidence="3 4">
    <name type="scientific">Rhizopus stolonifer</name>
    <name type="common">Rhizopus nigricans</name>
    <dbReference type="NCBI Taxonomy" id="4846"/>
    <lineage>
        <taxon>Eukaryota</taxon>
        <taxon>Fungi</taxon>
        <taxon>Fungi incertae sedis</taxon>
        <taxon>Mucoromycota</taxon>
        <taxon>Mucoromycotina</taxon>
        <taxon>Mucoromycetes</taxon>
        <taxon>Mucorales</taxon>
        <taxon>Mucorineae</taxon>
        <taxon>Rhizopodaceae</taxon>
        <taxon>Rhizopus</taxon>
    </lineage>
</organism>
<dbReference type="InterPro" id="IPR032189">
    <property type="entry name" value="Mlh1_C"/>
</dbReference>
<feature type="domain" description="DNA mismatch repair protein Mlh1 C-terminal" evidence="2">
    <location>
        <begin position="113"/>
        <end position="264"/>
    </location>
</feature>
<feature type="region of interest" description="Disordered" evidence="1">
    <location>
        <begin position="1"/>
        <end position="60"/>
    </location>
</feature>
<reference evidence="3 4" key="1">
    <citation type="journal article" date="2018" name="G3 (Bethesda)">
        <title>Phylogenetic and Phylogenomic Definition of Rhizopus Species.</title>
        <authorList>
            <person name="Gryganskyi A.P."/>
            <person name="Golan J."/>
            <person name="Dolatabadi S."/>
            <person name="Mondo S."/>
            <person name="Robb S."/>
            <person name="Idnurm A."/>
            <person name="Muszewska A."/>
            <person name="Steczkiewicz K."/>
            <person name="Masonjones S."/>
            <person name="Liao H.L."/>
            <person name="Gajdeczka M.T."/>
            <person name="Anike F."/>
            <person name="Vuek A."/>
            <person name="Anishchenko I.M."/>
            <person name="Voigt K."/>
            <person name="de Hoog G.S."/>
            <person name="Smith M.E."/>
            <person name="Heitman J."/>
            <person name="Vilgalys R."/>
            <person name="Stajich J.E."/>
        </authorList>
    </citation>
    <scope>NUCLEOTIDE SEQUENCE [LARGE SCALE GENOMIC DNA]</scope>
    <source>
        <strain evidence="3 4">LSU 92-RS-03</strain>
    </source>
</reference>
<comment type="caution">
    <text evidence="3">The sequence shown here is derived from an EMBL/GenBank/DDBJ whole genome shotgun (WGS) entry which is preliminary data.</text>
</comment>
<keyword evidence="4" id="KW-1185">Reference proteome</keyword>
<dbReference type="Proteomes" id="UP000253551">
    <property type="component" value="Unassembled WGS sequence"/>
</dbReference>
<evidence type="ECO:0000313" key="3">
    <source>
        <dbReference type="EMBL" id="RCI05314.1"/>
    </source>
</evidence>
<feature type="compositionally biased region" description="Polar residues" evidence="1">
    <location>
        <begin position="1"/>
        <end position="13"/>
    </location>
</feature>
<gene>
    <name evidence="3" type="primary">MLH1_2</name>
    <name evidence="3" type="ORF">CU098_007756</name>
</gene>
<feature type="compositionally biased region" description="Low complexity" evidence="1">
    <location>
        <begin position="50"/>
        <end position="60"/>
    </location>
</feature>
<protein>
    <submittedName>
        <fullName evidence="3">DNA mismatch repair protein</fullName>
    </submittedName>
</protein>
<accession>A0A367KSX6</accession>
<name>A0A367KSX6_RHIST</name>
<dbReference type="OrthoDB" id="2289912at2759"/>